<dbReference type="Gene3D" id="3.40.50.2000">
    <property type="entry name" value="Glycogen Phosphorylase B"/>
    <property type="match status" value="2"/>
</dbReference>
<feature type="domain" description="Glycosyltransferase subfamily 4-like N-terminal" evidence="2">
    <location>
        <begin position="24"/>
        <end position="180"/>
    </location>
</feature>
<comment type="caution">
    <text evidence="3">The sequence shown here is derived from an EMBL/GenBank/DDBJ whole genome shotgun (WGS) entry which is preliminary data.</text>
</comment>
<dbReference type="Proteomes" id="UP000295793">
    <property type="component" value="Unassembled WGS sequence"/>
</dbReference>
<name>A0A4R3I5Q0_9GAMM</name>
<gene>
    <name evidence="3" type="ORF">BCF53_1098</name>
</gene>
<evidence type="ECO:0000259" key="1">
    <source>
        <dbReference type="Pfam" id="PF00534"/>
    </source>
</evidence>
<dbReference type="CDD" id="cd03811">
    <property type="entry name" value="GT4_GT28_WabH-like"/>
    <property type="match status" value="1"/>
</dbReference>
<dbReference type="EMBL" id="SLZR01000009">
    <property type="protein sequence ID" value="TCS40299.1"/>
    <property type="molecule type" value="Genomic_DNA"/>
</dbReference>
<evidence type="ECO:0000313" key="3">
    <source>
        <dbReference type="EMBL" id="TCS40299.1"/>
    </source>
</evidence>
<dbReference type="PANTHER" id="PTHR45947:SF15">
    <property type="entry name" value="TEICHURONIC ACID BIOSYNTHESIS GLYCOSYLTRANSFERASE TUAC-RELATED"/>
    <property type="match status" value="1"/>
</dbReference>
<organism evidence="3 4">
    <name type="scientific">Reinekea marinisedimentorum</name>
    <dbReference type="NCBI Taxonomy" id="230495"/>
    <lineage>
        <taxon>Bacteria</taxon>
        <taxon>Pseudomonadati</taxon>
        <taxon>Pseudomonadota</taxon>
        <taxon>Gammaproteobacteria</taxon>
        <taxon>Oceanospirillales</taxon>
        <taxon>Saccharospirillaceae</taxon>
        <taxon>Reinekea</taxon>
    </lineage>
</organism>
<dbReference type="Pfam" id="PF00534">
    <property type="entry name" value="Glycos_transf_1"/>
    <property type="match status" value="1"/>
</dbReference>
<reference evidence="3 4" key="1">
    <citation type="submission" date="2019-03" db="EMBL/GenBank/DDBJ databases">
        <title>Genomic Encyclopedia of Archaeal and Bacterial Type Strains, Phase II (KMG-II): from individual species to whole genera.</title>
        <authorList>
            <person name="Goeker M."/>
        </authorList>
    </citation>
    <scope>NUCLEOTIDE SEQUENCE [LARGE SCALE GENOMIC DNA]</scope>
    <source>
        <strain evidence="3 4">DSM 15388</strain>
    </source>
</reference>
<dbReference type="GO" id="GO:0016757">
    <property type="term" value="F:glycosyltransferase activity"/>
    <property type="evidence" value="ECO:0007669"/>
    <property type="project" value="InterPro"/>
</dbReference>
<sequence>MTDNQRETSQLKVVHIISGDLWAGAEAQAYALLKYLKRQCNISAILMNEGVLAERLRACDIPVTVIDEQTHTSWQIFNILRHTLKEEQPNIVHTHRQKENILGAIANTFTVRAKSVRTVHGASEITPNWKSNLQAKVDQWVGNHLQHAVIAVSDELKSKLKKIYKPDRIHVIYNGVDTEELTENAKAIAEFKFNEPAKKHIGIIGRLVPVKRVDMFLSTASILKQQGNQDFRFHIIGDGPLKGTLESQAAQLNILDITTFHGHRSDIPSCINSLDAIVMCSDHEGLPMIALETQALKKRLILRDTLSNLTELFVAEEFCSIEGLAETLNRQPPERRFKVFDAKEQAIKYERTYLQILNSQSSTAHLTGNSE</sequence>
<evidence type="ECO:0000313" key="4">
    <source>
        <dbReference type="Proteomes" id="UP000295793"/>
    </source>
</evidence>
<proteinExistence type="predicted"/>
<dbReference type="PANTHER" id="PTHR45947">
    <property type="entry name" value="SULFOQUINOVOSYL TRANSFERASE SQD2"/>
    <property type="match status" value="1"/>
</dbReference>
<dbReference type="RefSeq" id="WP_165901891.1">
    <property type="nucleotide sequence ID" value="NZ_SLZR01000009.1"/>
</dbReference>
<dbReference type="InterPro" id="IPR001296">
    <property type="entry name" value="Glyco_trans_1"/>
</dbReference>
<evidence type="ECO:0000259" key="2">
    <source>
        <dbReference type="Pfam" id="PF13439"/>
    </source>
</evidence>
<dbReference type="InterPro" id="IPR028098">
    <property type="entry name" value="Glyco_trans_4-like_N"/>
</dbReference>
<keyword evidence="3" id="KW-0808">Transferase</keyword>
<dbReference type="SUPFAM" id="SSF53756">
    <property type="entry name" value="UDP-Glycosyltransferase/glycogen phosphorylase"/>
    <property type="match status" value="1"/>
</dbReference>
<protein>
    <submittedName>
        <fullName evidence="3">Glycosyltransferase involved in cell wall biosynthesis</fullName>
    </submittedName>
</protein>
<accession>A0A4R3I5Q0</accession>
<dbReference type="AlphaFoldDB" id="A0A4R3I5Q0"/>
<dbReference type="Pfam" id="PF13439">
    <property type="entry name" value="Glyco_transf_4"/>
    <property type="match status" value="1"/>
</dbReference>
<feature type="domain" description="Glycosyl transferase family 1" evidence="1">
    <location>
        <begin position="195"/>
        <end position="317"/>
    </location>
</feature>
<dbReference type="InterPro" id="IPR050194">
    <property type="entry name" value="Glycosyltransferase_grp1"/>
</dbReference>
<keyword evidence="4" id="KW-1185">Reference proteome</keyword>